<reference evidence="2" key="2">
    <citation type="submission" date="2023-06" db="EMBL/GenBank/DDBJ databases">
        <authorList>
            <consortium name="Lawrence Berkeley National Laboratory"/>
            <person name="Haridas S."/>
            <person name="Hensen N."/>
            <person name="Bonometti L."/>
            <person name="Westerberg I."/>
            <person name="Brannstrom I.O."/>
            <person name="Guillou S."/>
            <person name="Cros-Aarteil S."/>
            <person name="Calhoun S."/>
            <person name="Kuo A."/>
            <person name="Mondo S."/>
            <person name="Pangilinan J."/>
            <person name="Riley R."/>
            <person name="LaButti K."/>
            <person name="Andreopoulos B."/>
            <person name="Lipzen A."/>
            <person name="Chen C."/>
            <person name="Yanf M."/>
            <person name="Daum C."/>
            <person name="Ng V."/>
            <person name="Clum A."/>
            <person name="Steindorff A."/>
            <person name="Ohm R."/>
            <person name="Martin F."/>
            <person name="Silar P."/>
            <person name="Natvig D."/>
            <person name="Lalanne C."/>
            <person name="Gautier V."/>
            <person name="Ament-velasquez S.L."/>
            <person name="Kruys A."/>
            <person name="Hutchinson M.I."/>
            <person name="Powell A.J."/>
            <person name="Barry K."/>
            <person name="Miller A.N."/>
            <person name="Grigoriev I.V."/>
            <person name="Debuchy R."/>
            <person name="Gladieux P."/>
            <person name="Thoren M.H."/>
            <person name="Johannesson H."/>
        </authorList>
    </citation>
    <scope>NUCLEOTIDE SEQUENCE</scope>
    <source>
        <strain evidence="2">CBS 232.78</strain>
    </source>
</reference>
<evidence type="ECO:0000313" key="2">
    <source>
        <dbReference type="EMBL" id="KAK3374613.1"/>
    </source>
</evidence>
<reference evidence="2" key="1">
    <citation type="journal article" date="2023" name="Mol. Phylogenet. Evol.">
        <title>Genome-scale phylogeny and comparative genomics of the fungal order Sordariales.</title>
        <authorList>
            <person name="Hensen N."/>
            <person name="Bonometti L."/>
            <person name="Westerberg I."/>
            <person name="Brannstrom I.O."/>
            <person name="Guillou S."/>
            <person name="Cros-Aarteil S."/>
            <person name="Calhoun S."/>
            <person name="Haridas S."/>
            <person name="Kuo A."/>
            <person name="Mondo S."/>
            <person name="Pangilinan J."/>
            <person name="Riley R."/>
            <person name="LaButti K."/>
            <person name="Andreopoulos B."/>
            <person name="Lipzen A."/>
            <person name="Chen C."/>
            <person name="Yan M."/>
            <person name="Daum C."/>
            <person name="Ng V."/>
            <person name="Clum A."/>
            <person name="Steindorff A."/>
            <person name="Ohm R.A."/>
            <person name="Martin F."/>
            <person name="Silar P."/>
            <person name="Natvig D.O."/>
            <person name="Lalanne C."/>
            <person name="Gautier V."/>
            <person name="Ament-Velasquez S.L."/>
            <person name="Kruys A."/>
            <person name="Hutchinson M.I."/>
            <person name="Powell A.J."/>
            <person name="Barry K."/>
            <person name="Miller A.N."/>
            <person name="Grigoriev I.V."/>
            <person name="Debuchy R."/>
            <person name="Gladieux P."/>
            <person name="Hiltunen Thoren M."/>
            <person name="Johannesson H."/>
        </authorList>
    </citation>
    <scope>NUCLEOTIDE SEQUENCE</scope>
    <source>
        <strain evidence="2">CBS 232.78</strain>
    </source>
</reference>
<evidence type="ECO:0000256" key="1">
    <source>
        <dbReference type="SAM" id="Phobius"/>
    </source>
</evidence>
<gene>
    <name evidence="2" type="ORF">B0H63DRAFT_548862</name>
</gene>
<evidence type="ECO:0000313" key="3">
    <source>
        <dbReference type="Proteomes" id="UP001285441"/>
    </source>
</evidence>
<keyword evidence="1" id="KW-0812">Transmembrane</keyword>
<keyword evidence="1" id="KW-1133">Transmembrane helix</keyword>
<dbReference type="Proteomes" id="UP001285441">
    <property type="component" value="Unassembled WGS sequence"/>
</dbReference>
<dbReference type="EMBL" id="JAULSW010000007">
    <property type="protein sequence ID" value="KAK3374613.1"/>
    <property type="molecule type" value="Genomic_DNA"/>
</dbReference>
<dbReference type="AlphaFoldDB" id="A0AAE0KDA8"/>
<organism evidence="2 3">
    <name type="scientific">Podospora didyma</name>
    <dbReference type="NCBI Taxonomy" id="330526"/>
    <lineage>
        <taxon>Eukaryota</taxon>
        <taxon>Fungi</taxon>
        <taxon>Dikarya</taxon>
        <taxon>Ascomycota</taxon>
        <taxon>Pezizomycotina</taxon>
        <taxon>Sordariomycetes</taxon>
        <taxon>Sordariomycetidae</taxon>
        <taxon>Sordariales</taxon>
        <taxon>Podosporaceae</taxon>
        <taxon>Podospora</taxon>
    </lineage>
</organism>
<name>A0AAE0KDA8_9PEZI</name>
<comment type="caution">
    <text evidence="2">The sequence shown here is derived from an EMBL/GenBank/DDBJ whole genome shotgun (WGS) entry which is preliminary data.</text>
</comment>
<proteinExistence type="predicted"/>
<protein>
    <submittedName>
        <fullName evidence="2">Uncharacterized protein</fullName>
    </submittedName>
</protein>
<feature type="transmembrane region" description="Helical" evidence="1">
    <location>
        <begin position="176"/>
        <end position="202"/>
    </location>
</feature>
<keyword evidence="3" id="KW-1185">Reference proteome</keyword>
<sequence length="214" mass="23318">MTNHGTQNLLCLPPKLSDYVLFFAANYVSHAATLVSVPGETSTETIVAALSALFVPGYGILRALPRLFLHAGLTHNSELRRAARAVSSLKRALHGSMARSNLSSSLDNIQLDDESFVLIQLPPDTPLRSFRSQIDTTAPEPTLSYTYNIPKIIIGLLKAVWGTVTLYKSRGSQIDLYGYAALGLSVAPYVFMSLVNIAIALVTPEYPALYYQQS</sequence>
<accession>A0AAE0KDA8</accession>
<keyword evidence="1" id="KW-0472">Membrane</keyword>